<gene>
    <name evidence="3" type="ORF">GPUH_LOCUS26157</name>
</gene>
<feature type="compositionally biased region" description="Basic residues" evidence="1">
    <location>
        <begin position="1"/>
        <end position="10"/>
    </location>
</feature>
<dbReference type="AlphaFoldDB" id="A0A183EYW5"/>
<reference evidence="5" key="1">
    <citation type="submission" date="2016-06" db="UniProtKB">
        <authorList>
            <consortium name="WormBaseParasite"/>
        </authorList>
    </citation>
    <scope>IDENTIFICATION</scope>
</reference>
<organism evidence="5">
    <name type="scientific">Gongylonema pulchrum</name>
    <dbReference type="NCBI Taxonomy" id="637853"/>
    <lineage>
        <taxon>Eukaryota</taxon>
        <taxon>Metazoa</taxon>
        <taxon>Ecdysozoa</taxon>
        <taxon>Nematoda</taxon>
        <taxon>Chromadorea</taxon>
        <taxon>Rhabditida</taxon>
        <taxon>Spirurina</taxon>
        <taxon>Spiruromorpha</taxon>
        <taxon>Spiruroidea</taxon>
        <taxon>Gongylonematidae</taxon>
        <taxon>Gongylonema</taxon>
    </lineage>
</organism>
<evidence type="ECO:0000313" key="4">
    <source>
        <dbReference type="Proteomes" id="UP000271098"/>
    </source>
</evidence>
<evidence type="ECO:0000256" key="1">
    <source>
        <dbReference type="SAM" id="MobiDB-lite"/>
    </source>
</evidence>
<keyword evidence="2" id="KW-0472">Membrane</keyword>
<proteinExistence type="predicted"/>
<dbReference type="Proteomes" id="UP000271098">
    <property type="component" value="Unassembled WGS sequence"/>
</dbReference>
<accession>A0A183EYW5</accession>
<feature type="region of interest" description="Disordered" evidence="1">
    <location>
        <begin position="1"/>
        <end position="33"/>
    </location>
</feature>
<keyword evidence="4" id="KW-1185">Reference proteome</keyword>
<keyword evidence="2" id="KW-0812">Transmembrane</keyword>
<evidence type="ECO:0000313" key="3">
    <source>
        <dbReference type="EMBL" id="VDN45173.1"/>
    </source>
</evidence>
<protein>
    <submittedName>
        <fullName evidence="5">Sideroflexin 3</fullName>
    </submittedName>
</protein>
<keyword evidence="2" id="KW-1133">Transmembrane helix</keyword>
<dbReference type="WBParaSite" id="GPUH_0002618601-mRNA-1">
    <property type="protein sequence ID" value="GPUH_0002618601-mRNA-1"/>
    <property type="gene ID" value="GPUH_0002618601"/>
</dbReference>
<evidence type="ECO:0000256" key="2">
    <source>
        <dbReference type="SAM" id="Phobius"/>
    </source>
</evidence>
<feature type="transmembrane region" description="Helical" evidence="2">
    <location>
        <begin position="131"/>
        <end position="156"/>
    </location>
</feature>
<reference evidence="3 4" key="2">
    <citation type="submission" date="2018-11" db="EMBL/GenBank/DDBJ databases">
        <authorList>
            <consortium name="Pathogen Informatics"/>
        </authorList>
    </citation>
    <scope>NUCLEOTIDE SEQUENCE [LARGE SCALE GENOMIC DNA]</scope>
</reference>
<dbReference type="EMBL" id="UYRT01108956">
    <property type="protein sequence ID" value="VDN45173.1"/>
    <property type="molecule type" value="Genomic_DNA"/>
</dbReference>
<sequence>MHRGSAKRHSLKDSQPVRSARPRRSRQGSLRSGYAFSHQQGFGDLIMKGKLFKQMEQFIHPGSPNSSSKKTVVSPIRRLAEQGAATAMTPVSFLSPGLLTTATNKVSKMQYLIIIKQVLLSSHRKSPSNNVVSLMLLTHGQMLIAAMLGVPLLGYLPIHCLYSQDIPELCAFRCNLLYHS</sequence>
<evidence type="ECO:0000313" key="5">
    <source>
        <dbReference type="WBParaSite" id="GPUH_0002618601-mRNA-1"/>
    </source>
</evidence>
<dbReference type="OrthoDB" id="5877638at2759"/>
<name>A0A183EYW5_9BILA</name>